<evidence type="ECO:0000313" key="3">
    <source>
        <dbReference type="WBParaSite" id="L893_g29029.t1"/>
    </source>
</evidence>
<organism evidence="2 3">
    <name type="scientific">Steinernema glaseri</name>
    <dbReference type="NCBI Taxonomy" id="37863"/>
    <lineage>
        <taxon>Eukaryota</taxon>
        <taxon>Metazoa</taxon>
        <taxon>Ecdysozoa</taxon>
        <taxon>Nematoda</taxon>
        <taxon>Chromadorea</taxon>
        <taxon>Rhabditida</taxon>
        <taxon>Tylenchina</taxon>
        <taxon>Panagrolaimomorpha</taxon>
        <taxon>Strongyloidoidea</taxon>
        <taxon>Steinernematidae</taxon>
        <taxon>Steinernema</taxon>
    </lineage>
</organism>
<proteinExistence type="predicted"/>
<feature type="region of interest" description="Disordered" evidence="1">
    <location>
        <begin position="66"/>
        <end position="91"/>
    </location>
</feature>
<evidence type="ECO:0000256" key="1">
    <source>
        <dbReference type="SAM" id="MobiDB-lite"/>
    </source>
</evidence>
<feature type="compositionally biased region" description="Basic and acidic residues" evidence="1">
    <location>
        <begin position="75"/>
        <end position="91"/>
    </location>
</feature>
<dbReference type="Proteomes" id="UP000095287">
    <property type="component" value="Unplaced"/>
</dbReference>
<sequence length="91" mass="10162">MLSRWPASVAACQTSLRRRRLLLFCRLSVDRRGRAGGAMVPRDQSEIDGLLRFRVGCAELAEAAHAEDDADGDNAGEHYGRVDEHHHLPRL</sequence>
<keyword evidence="2" id="KW-1185">Reference proteome</keyword>
<protein>
    <submittedName>
        <fullName evidence="3">Uncharacterized protein</fullName>
    </submittedName>
</protein>
<dbReference type="AlphaFoldDB" id="A0A1I7ZS13"/>
<reference evidence="3" key="1">
    <citation type="submission" date="2016-11" db="UniProtKB">
        <authorList>
            <consortium name="WormBaseParasite"/>
        </authorList>
    </citation>
    <scope>IDENTIFICATION</scope>
</reference>
<dbReference type="WBParaSite" id="L893_g29029.t1">
    <property type="protein sequence ID" value="L893_g29029.t1"/>
    <property type="gene ID" value="L893_g29029"/>
</dbReference>
<evidence type="ECO:0000313" key="2">
    <source>
        <dbReference type="Proteomes" id="UP000095287"/>
    </source>
</evidence>
<accession>A0A1I7ZS13</accession>
<name>A0A1I7ZS13_9BILA</name>